<keyword evidence="4" id="KW-1185">Reference proteome</keyword>
<name>A0A1I3RIV3_HALDA</name>
<organism evidence="3 4">
    <name type="scientific">Halobacillus dabanensis</name>
    <dbReference type="NCBI Taxonomy" id="240302"/>
    <lineage>
        <taxon>Bacteria</taxon>
        <taxon>Bacillati</taxon>
        <taxon>Bacillota</taxon>
        <taxon>Bacilli</taxon>
        <taxon>Bacillales</taxon>
        <taxon>Bacillaceae</taxon>
        <taxon>Halobacillus</taxon>
    </lineage>
</organism>
<dbReference type="Gene3D" id="1.20.58.300">
    <property type="entry name" value="FlgN-like"/>
    <property type="match status" value="1"/>
</dbReference>
<evidence type="ECO:0000313" key="4">
    <source>
        <dbReference type="Proteomes" id="UP000183557"/>
    </source>
</evidence>
<dbReference type="SUPFAM" id="SSF140566">
    <property type="entry name" value="FlgN-like"/>
    <property type="match status" value="1"/>
</dbReference>
<gene>
    <name evidence="3" type="ORF">SAMN04487936_102247</name>
</gene>
<protein>
    <submittedName>
        <fullName evidence="3">FlgN protein</fullName>
    </submittedName>
</protein>
<accession>A0A1I3RIV3</accession>
<dbReference type="EMBL" id="FOSB01000002">
    <property type="protein sequence ID" value="SFJ45782.1"/>
    <property type="molecule type" value="Genomic_DNA"/>
</dbReference>
<dbReference type="Pfam" id="PF05130">
    <property type="entry name" value="FlgN"/>
    <property type="match status" value="1"/>
</dbReference>
<evidence type="ECO:0000313" key="3">
    <source>
        <dbReference type="EMBL" id="SFJ45782.1"/>
    </source>
</evidence>
<dbReference type="Proteomes" id="UP000183557">
    <property type="component" value="Unassembled WGS sequence"/>
</dbReference>
<proteinExistence type="predicted"/>
<dbReference type="InterPro" id="IPR036679">
    <property type="entry name" value="FlgN-like_sf"/>
</dbReference>
<dbReference type="InterPro" id="IPR007809">
    <property type="entry name" value="FlgN-like"/>
</dbReference>
<dbReference type="GO" id="GO:0044780">
    <property type="term" value="P:bacterial-type flagellum assembly"/>
    <property type="evidence" value="ECO:0007669"/>
    <property type="project" value="InterPro"/>
</dbReference>
<sequence>MTIDTIITHMNQLKQLHDSLFSLSKKKTEALKTNDIEGIQQLLTQERKHVQAIGKIEKQRAQTVAQWSQGQGHPTAEPTVSEILEVLQGEGKARLQDSYEGLILVLADLKQQEKLNADLTQQSLQFVNMSLDLLQPSLQSLNYGGQQGPSGNQSKRSVFDSKA</sequence>
<keyword evidence="1" id="KW-1005">Bacterial flagellum biogenesis</keyword>
<dbReference type="OrthoDB" id="2381500at2"/>
<feature type="region of interest" description="Disordered" evidence="2">
    <location>
        <begin position="140"/>
        <end position="163"/>
    </location>
</feature>
<reference evidence="4" key="1">
    <citation type="submission" date="2016-10" db="EMBL/GenBank/DDBJ databases">
        <authorList>
            <person name="Varghese N."/>
            <person name="Submissions S."/>
        </authorList>
    </citation>
    <scope>NUCLEOTIDE SEQUENCE [LARGE SCALE GENOMIC DNA]</scope>
    <source>
        <strain evidence="4">CGMCC 1.3704</strain>
    </source>
</reference>
<dbReference type="RefSeq" id="WP_075035342.1">
    <property type="nucleotide sequence ID" value="NZ_FOSB01000002.1"/>
</dbReference>
<evidence type="ECO:0000256" key="1">
    <source>
        <dbReference type="ARBA" id="ARBA00022795"/>
    </source>
</evidence>
<evidence type="ECO:0000256" key="2">
    <source>
        <dbReference type="SAM" id="MobiDB-lite"/>
    </source>
</evidence>
<dbReference type="AlphaFoldDB" id="A0A1I3RIV3"/>